<evidence type="ECO:0000256" key="2">
    <source>
        <dbReference type="ARBA" id="ARBA00010519"/>
    </source>
</evidence>
<evidence type="ECO:0000256" key="8">
    <source>
        <dbReference type="ARBA" id="ARBA00023136"/>
    </source>
</evidence>
<reference evidence="12" key="1">
    <citation type="submission" date="2019-03" db="EMBL/GenBank/DDBJ databases">
        <authorList>
            <person name="Lefebure T."/>
            <person name="Lefebure T."/>
        </authorList>
    </citation>
    <scope>NUCLEOTIDE SEQUENCE [LARGE SCALE GENOMIC DNA]</scope>
</reference>
<dbReference type="GO" id="GO:0016020">
    <property type="term" value="C:membrane"/>
    <property type="evidence" value="ECO:0007669"/>
    <property type="project" value="UniProtKB-SubCell"/>
</dbReference>
<comment type="similarity">
    <text evidence="2">Belongs to the complex I subunit 4L family.</text>
</comment>
<feature type="transmembrane region" description="Helical" evidence="11">
    <location>
        <begin position="12"/>
        <end position="36"/>
    </location>
</feature>
<evidence type="ECO:0000313" key="12">
    <source>
        <dbReference type="EMBL" id="VFU78628.1"/>
    </source>
</evidence>
<dbReference type="GO" id="GO:0008137">
    <property type="term" value="F:NADH dehydrogenase (ubiquinone) activity"/>
    <property type="evidence" value="ECO:0007669"/>
    <property type="project" value="UniProtKB-EC"/>
</dbReference>
<dbReference type="InterPro" id="IPR039428">
    <property type="entry name" value="NUOK/Mnh_C1-like"/>
</dbReference>
<keyword evidence="12" id="KW-0496">Mitochondrion</keyword>
<evidence type="ECO:0000256" key="10">
    <source>
        <dbReference type="ARBA" id="ARBA00049551"/>
    </source>
</evidence>
<comment type="subcellular location">
    <subcellularLocation>
        <location evidence="1">Membrane</location>
        <topology evidence="1">Multi-pass membrane protein</topology>
    </subcellularLocation>
</comment>
<gene>
    <name evidence="12" type="primary">nad4l</name>
    <name evidence="12" type="ORF">BPMMT01_0011</name>
</gene>
<dbReference type="EMBL" id="LR536607">
    <property type="protein sequence ID" value="VFU78628.1"/>
    <property type="molecule type" value="Genomic_DNA"/>
</dbReference>
<evidence type="ECO:0000256" key="1">
    <source>
        <dbReference type="ARBA" id="ARBA00004141"/>
    </source>
</evidence>
<keyword evidence="4 11" id="KW-0812">Transmembrane</keyword>
<protein>
    <recommendedName>
        <fullName evidence="3">NADH-ubiquinone oxidoreductase chain 4L</fullName>
    </recommendedName>
    <alternativeName>
        <fullName evidence="9">NADH dehydrogenase subunit 4L</fullName>
    </alternativeName>
</protein>
<comment type="catalytic activity">
    <reaction evidence="10">
        <text>a ubiquinone + NADH + 5 H(+)(in) = a ubiquinol + NAD(+) + 4 H(+)(out)</text>
        <dbReference type="Rhea" id="RHEA:29091"/>
        <dbReference type="Rhea" id="RHEA-COMP:9565"/>
        <dbReference type="Rhea" id="RHEA-COMP:9566"/>
        <dbReference type="ChEBI" id="CHEBI:15378"/>
        <dbReference type="ChEBI" id="CHEBI:16389"/>
        <dbReference type="ChEBI" id="CHEBI:17976"/>
        <dbReference type="ChEBI" id="CHEBI:57540"/>
        <dbReference type="ChEBI" id="CHEBI:57945"/>
        <dbReference type="EC" id="7.1.1.2"/>
    </reaction>
</comment>
<keyword evidence="7" id="KW-0520">NAD</keyword>
<dbReference type="Gene3D" id="1.10.287.3510">
    <property type="match status" value="1"/>
</dbReference>
<evidence type="ECO:0000256" key="5">
    <source>
        <dbReference type="ARBA" id="ARBA00022967"/>
    </source>
</evidence>
<sequence length="83" mass="9184">MVGVLSFVWNNNHILASLISLEYMALILFLTINITIPMSESIFMSLIYLTISVCEGALGLGILVNCARARGSDMMNNISLNMW</sequence>
<evidence type="ECO:0000256" key="6">
    <source>
        <dbReference type="ARBA" id="ARBA00022989"/>
    </source>
</evidence>
<proteinExistence type="inferred from homology"/>
<geneLocation type="mitochondrion" evidence="12"/>
<evidence type="ECO:0000256" key="3">
    <source>
        <dbReference type="ARBA" id="ARBA00016612"/>
    </source>
</evidence>
<accession>A0A485M8Q5</accession>
<keyword evidence="6 11" id="KW-1133">Transmembrane helix</keyword>
<dbReference type="Pfam" id="PF00420">
    <property type="entry name" value="Oxidored_q2"/>
    <property type="match status" value="1"/>
</dbReference>
<evidence type="ECO:0000256" key="4">
    <source>
        <dbReference type="ARBA" id="ARBA00022692"/>
    </source>
</evidence>
<dbReference type="AlphaFoldDB" id="A0A485M8Q5"/>
<evidence type="ECO:0000256" key="7">
    <source>
        <dbReference type="ARBA" id="ARBA00023027"/>
    </source>
</evidence>
<organism evidence="12">
    <name type="scientific">Bragasellus peltatus</name>
    <dbReference type="NCBI Taxonomy" id="1282048"/>
    <lineage>
        <taxon>Eukaryota</taxon>
        <taxon>Metazoa</taxon>
        <taxon>Ecdysozoa</taxon>
        <taxon>Arthropoda</taxon>
        <taxon>Crustacea</taxon>
        <taxon>Multicrustacea</taxon>
        <taxon>Malacostraca</taxon>
        <taxon>Eumalacostraca</taxon>
        <taxon>Peracarida</taxon>
        <taxon>Isopoda</taxon>
        <taxon>Asellota</taxon>
        <taxon>Aselloidea</taxon>
        <taxon>Asellidae</taxon>
        <taxon>Bragasellus</taxon>
    </lineage>
</organism>
<evidence type="ECO:0000256" key="9">
    <source>
        <dbReference type="ARBA" id="ARBA00031586"/>
    </source>
</evidence>
<keyword evidence="5" id="KW-1278">Translocase</keyword>
<evidence type="ECO:0000256" key="11">
    <source>
        <dbReference type="SAM" id="Phobius"/>
    </source>
</evidence>
<name>A0A485M8Q5_9CRUS</name>
<keyword evidence="8 11" id="KW-0472">Membrane</keyword>
<feature type="transmembrane region" description="Helical" evidence="11">
    <location>
        <begin position="42"/>
        <end position="66"/>
    </location>
</feature>